<evidence type="ECO:0000313" key="4">
    <source>
        <dbReference type="EMBL" id="ESP01707.1"/>
    </source>
</evidence>
<dbReference type="PROSITE" id="PS50850">
    <property type="entry name" value="MFS"/>
    <property type="match status" value="1"/>
</dbReference>
<reference evidence="4 5" key="1">
    <citation type="journal article" date="2013" name="Nature">
        <title>Insights into bilaterian evolution from three spiralian genomes.</title>
        <authorList>
            <person name="Simakov O."/>
            <person name="Marletaz F."/>
            <person name="Cho S.J."/>
            <person name="Edsinger-Gonzales E."/>
            <person name="Havlak P."/>
            <person name="Hellsten U."/>
            <person name="Kuo D.H."/>
            <person name="Larsson T."/>
            <person name="Lv J."/>
            <person name="Arendt D."/>
            <person name="Savage R."/>
            <person name="Osoegawa K."/>
            <person name="de Jong P."/>
            <person name="Grimwood J."/>
            <person name="Chapman J.A."/>
            <person name="Shapiro H."/>
            <person name="Aerts A."/>
            <person name="Otillar R.P."/>
            <person name="Terry A.Y."/>
            <person name="Boore J.L."/>
            <person name="Grigoriev I.V."/>
            <person name="Lindberg D.R."/>
            <person name="Seaver E.C."/>
            <person name="Weisblat D.A."/>
            <person name="Putnam N.H."/>
            <person name="Rokhsar D.S."/>
        </authorList>
    </citation>
    <scope>NUCLEOTIDE SEQUENCE [LARGE SCALE GENOMIC DNA]</scope>
</reference>
<evidence type="ECO:0000259" key="3">
    <source>
        <dbReference type="PROSITE" id="PS50850"/>
    </source>
</evidence>
<dbReference type="EMBL" id="KB200406">
    <property type="protein sequence ID" value="ESP01707.1"/>
    <property type="molecule type" value="Genomic_DNA"/>
</dbReference>
<comment type="subcellular location">
    <subcellularLocation>
        <location evidence="1">Membrane</location>
        <topology evidence="1">Multi-pass membrane protein</topology>
    </subcellularLocation>
</comment>
<dbReference type="HOGENOM" id="CLU_001265_59_1_1"/>
<feature type="transmembrane region" description="Helical" evidence="2">
    <location>
        <begin position="47"/>
        <end position="69"/>
    </location>
</feature>
<evidence type="ECO:0000256" key="1">
    <source>
        <dbReference type="ARBA" id="ARBA00004141"/>
    </source>
</evidence>
<gene>
    <name evidence="4" type="ORF">LOTGIDRAFT_225181</name>
</gene>
<dbReference type="OMA" id="ITFCWIR"/>
<keyword evidence="2" id="KW-0472">Membrane</keyword>
<dbReference type="PANTHER" id="PTHR11360:SF260">
    <property type="entry name" value="MFS DOMAIN-CONTAINING PROTEIN"/>
    <property type="match status" value="1"/>
</dbReference>
<dbReference type="SUPFAM" id="SSF103473">
    <property type="entry name" value="MFS general substrate transporter"/>
    <property type="match status" value="1"/>
</dbReference>
<accession>V4B6J5</accession>
<sequence length="369" mass="39708">MTKVQPWAWVVLTASFSSMFFNSSFFAVGVIHVALLEKYPDVEVSTIAWIGSVFSCMFALSGFLGSFIINISNVRTCVMLSGLLALVGFATSSIVTDHRILFITYGIIAGIGPAMSMAGSLVVIGYYFGPKTSMATGIATSGCALCTFIFPPLTQYCVDTYGLGGAFLILGGLGFQSAVCGALMRPTKYEIRSKKKSKCCTSTSQPKIFACFLKRNVILFTSPSFWLLLICSFSFHVALSCVYLYLPDYLNHQGSSHQEAAIVLSITGVTGILSRILLGFLASNVDASLVLGSTLGIMGIITFFIKYMKTIGSKITYTTLLGFYTGGSWALQYTLLVEIVGLYQQSTAYGVMMHISGIGYMVGPPFAGK</sequence>
<feature type="transmembrane region" description="Helical" evidence="2">
    <location>
        <begin position="7"/>
        <end position="35"/>
    </location>
</feature>
<feature type="transmembrane region" description="Helical" evidence="2">
    <location>
        <begin position="320"/>
        <end position="343"/>
    </location>
</feature>
<dbReference type="CTD" id="20247268"/>
<dbReference type="InterPro" id="IPR036259">
    <property type="entry name" value="MFS_trans_sf"/>
</dbReference>
<dbReference type="Proteomes" id="UP000030746">
    <property type="component" value="Unassembled WGS sequence"/>
</dbReference>
<name>V4B6J5_LOTGI</name>
<dbReference type="AlphaFoldDB" id="V4B6J5"/>
<feature type="transmembrane region" description="Helical" evidence="2">
    <location>
        <begin position="76"/>
        <end position="96"/>
    </location>
</feature>
<feature type="transmembrane region" description="Helical" evidence="2">
    <location>
        <begin position="160"/>
        <end position="184"/>
    </location>
</feature>
<feature type="transmembrane region" description="Helical" evidence="2">
    <location>
        <begin position="225"/>
        <end position="246"/>
    </location>
</feature>
<dbReference type="OrthoDB" id="6111965at2759"/>
<feature type="transmembrane region" description="Helical" evidence="2">
    <location>
        <begin position="135"/>
        <end position="154"/>
    </location>
</feature>
<evidence type="ECO:0000313" key="5">
    <source>
        <dbReference type="Proteomes" id="UP000030746"/>
    </source>
</evidence>
<organism evidence="4 5">
    <name type="scientific">Lottia gigantea</name>
    <name type="common">Giant owl limpet</name>
    <dbReference type="NCBI Taxonomy" id="225164"/>
    <lineage>
        <taxon>Eukaryota</taxon>
        <taxon>Metazoa</taxon>
        <taxon>Spiralia</taxon>
        <taxon>Lophotrochozoa</taxon>
        <taxon>Mollusca</taxon>
        <taxon>Gastropoda</taxon>
        <taxon>Patellogastropoda</taxon>
        <taxon>Lottioidea</taxon>
        <taxon>Lottiidae</taxon>
        <taxon>Lottia</taxon>
    </lineage>
</organism>
<dbReference type="GO" id="GO:0008028">
    <property type="term" value="F:monocarboxylic acid transmembrane transporter activity"/>
    <property type="evidence" value="ECO:0007669"/>
    <property type="project" value="TreeGrafter"/>
</dbReference>
<dbReference type="Gene3D" id="1.20.1250.20">
    <property type="entry name" value="MFS general substrate transporter like domains"/>
    <property type="match status" value="1"/>
</dbReference>
<feature type="transmembrane region" description="Helical" evidence="2">
    <location>
        <begin position="289"/>
        <end position="308"/>
    </location>
</feature>
<keyword evidence="5" id="KW-1185">Reference proteome</keyword>
<protein>
    <recommendedName>
        <fullName evidence="3">Major facilitator superfamily (MFS) profile domain-containing protein</fullName>
    </recommendedName>
</protein>
<dbReference type="GO" id="GO:0016020">
    <property type="term" value="C:membrane"/>
    <property type="evidence" value="ECO:0007669"/>
    <property type="project" value="UniProtKB-SubCell"/>
</dbReference>
<feature type="transmembrane region" description="Helical" evidence="2">
    <location>
        <begin position="102"/>
        <end position="128"/>
    </location>
</feature>
<dbReference type="RefSeq" id="XP_009047597.1">
    <property type="nucleotide sequence ID" value="XM_009049349.1"/>
</dbReference>
<keyword evidence="2" id="KW-0812">Transmembrane</keyword>
<feature type="domain" description="Major facilitator superfamily (MFS) profile" evidence="3">
    <location>
        <begin position="10"/>
        <end position="369"/>
    </location>
</feature>
<dbReference type="GeneID" id="20247268"/>
<dbReference type="InterPro" id="IPR050327">
    <property type="entry name" value="Proton-linked_MCT"/>
</dbReference>
<dbReference type="KEGG" id="lgi:LOTGIDRAFT_225181"/>
<proteinExistence type="predicted"/>
<feature type="transmembrane region" description="Helical" evidence="2">
    <location>
        <begin position="261"/>
        <end position="282"/>
    </location>
</feature>
<dbReference type="InterPro" id="IPR011701">
    <property type="entry name" value="MFS"/>
</dbReference>
<dbReference type="InterPro" id="IPR020846">
    <property type="entry name" value="MFS_dom"/>
</dbReference>
<dbReference type="Pfam" id="PF07690">
    <property type="entry name" value="MFS_1"/>
    <property type="match status" value="1"/>
</dbReference>
<dbReference type="PANTHER" id="PTHR11360">
    <property type="entry name" value="MONOCARBOXYLATE TRANSPORTER"/>
    <property type="match status" value="1"/>
</dbReference>
<evidence type="ECO:0000256" key="2">
    <source>
        <dbReference type="SAM" id="Phobius"/>
    </source>
</evidence>
<keyword evidence="2" id="KW-1133">Transmembrane helix</keyword>